<evidence type="ECO:0000256" key="3">
    <source>
        <dbReference type="ARBA" id="ARBA00022741"/>
    </source>
</evidence>
<comment type="subcellular location">
    <subcellularLocation>
        <location evidence="1">Cell membrane</location>
        <topology evidence="1">Multi-pass membrane protein</topology>
    </subcellularLocation>
</comment>
<evidence type="ECO:0000256" key="6">
    <source>
        <dbReference type="ARBA" id="ARBA00023136"/>
    </source>
</evidence>
<keyword evidence="4" id="KW-0067">ATP-binding</keyword>
<dbReference type="InterPro" id="IPR039421">
    <property type="entry name" value="Type_1_exporter"/>
</dbReference>
<name>U5DJG5_9CHRO</name>
<dbReference type="PROSITE" id="PS00211">
    <property type="entry name" value="ABC_TRANSPORTER_1"/>
    <property type="match status" value="1"/>
</dbReference>
<sequence length="535" mass="60356">MNLVIFLLRSSWKALVAALIAGGLSGAGSALLIASLNEAIDNSDKASQLLLWGFIGLALITLVSGIISQILLARLSQQAIFKMRLQLSHRILACPLRRLEELGENRILATLTDDIEAISNTLFSLPLLFVNLALVIGCMAYLALISKFIFLMILVVIVVAIIIIQLMLNYVHKLIRLARDRQDLLLRYFRSIIQGVKELKLHTPRRMEFLEKDFEATAADCRDYEIRAESIVAVTLNTSNLMFFGVMGFLVFVLPLYTSVTTIILSSYVLTITYLSRPIEGIISMLPAISRGSVALKKIEELGLSIAEKPEYPNVMRSSQSLLEDRIEMVQVTHIYWTEKDEQFTLGPIDLSFSPGELIFIIGGNGSGKSTLAKLIVGLYEPNSGKILWDGNNVSATQRDAYRQLFSAVFADFYLFETLFGISTETLDDKVHGFLEQLQLDRKVKVSDGKLSTLDLSQGQRKRLALLTAYLEDRPVYLFDEWSSDQDPFFREIFYNQILFELKQRGKTVIVISHDERYFHLADKLIELDYGQRIS</sequence>
<evidence type="ECO:0000256" key="2">
    <source>
        <dbReference type="ARBA" id="ARBA00022692"/>
    </source>
</evidence>
<keyword evidence="3" id="KW-0547">Nucleotide-binding</keyword>
<dbReference type="Gene3D" id="1.20.1560.10">
    <property type="entry name" value="ABC transporter type 1, transmembrane domain"/>
    <property type="match status" value="1"/>
</dbReference>
<feature type="transmembrane region" description="Helical" evidence="7">
    <location>
        <begin position="50"/>
        <end position="73"/>
    </location>
</feature>
<dbReference type="Pfam" id="PF00664">
    <property type="entry name" value="ABC_membrane"/>
    <property type="match status" value="1"/>
</dbReference>
<dbReference type="CDD" id="cd03228">
    <property type="entry name" value="ABCC_MRP_Like"/>
    <property type="match status" value="1"/>
</dbReference>
<evidence type="ECO:0000256" key="4">
    <source>
        <dbReference type="ARBA" id="ARBA00022840"/>
    </source>
</evidence>
<accession>U5DJG5</accession>
<dbReference type="PANTHER" id="PTHR24221:SF654">
    <property type="entry name" value="ATP-BINDING CASSETTE SUB-FAMILY B MEMBER 6"/>
    <property type="match status" value="1"/>
</dbReference>
<dbReference type="GO" id="GO:0005524">
    <property type="term" value="F:ATP binding"/>
    <property type="evidence" value="ECO:0007669"/>
    <property type="project" value="UniProtKB-KW"/>
</dbReference>
<dbReference type="PATRIC" id="fig|582515.4.peg.4181"/>
<evidence type="ECO:0000313" key="11">
    <source>
        <dbReference type="Proteomes" id="UP000016960"/>
    </source>
</evidence>
<dbReference type="eggNOG" id="COG4615">
    <property type="taxonomic scope" value="Bacteria"/>
</dbReference>
<feature type="domain" description="ABC transporter" evidence="8">
    <location>
        <begin position="330"/>
        <end position="534"/>
    </location>
</feature>
<dbReference type="InterPro" id="IPR003439">
    <property type="entry name" value="ABC_transporter-like_ATP-bd"/>
</dbReference>
<keyword evidence="5 7" id="KW-1133">Transmembrane helix</keyword>
<dbReference type="SUPFAM" id="SSF90123">
    <property type="entry name" value="ABC transporter transmembrane region"/>
    <property type="match status" value="1"/>
</dbReference>
<dbReference type="Gene3D" id="3.40.50.300">
    <property type="entry name" value="P-loop containing nucleotide triphosphate hydrolases"/>
    <property type="match status" value="1"/>
</dbReference>
<dbReference type="GO" id="GO:1904680">
    <property type="term" value="F:peptide transmembrane transporter activity"/>
    <property type="evidence" value="ECO:0007669"/>
    <property type="project" value="InterPro"/>
</dbReference>
<dbReference type="GO" id="GO:0015833">
    <property type="term" value="P:peptide transport"/>
    <property type="evidence" value="ECO:0007669"/>
    <property type="project" value="InterPro"/>
</dbReference>
<dbReference type="SUPFAM" id="SSF52540">
    <property type="entry name" value="P-loop containing nucleoside triphosphate hydrolases"/>
    <property type="match status" value="1"/>
</dbReference>
<comment type="caution">
    <text evidence="10">The sequence shown here is derived from an EMBL/GenBank/DDBJ whole genome shotgun (WGS) entry which is preliminary data.</text>
</comment>
<dbReference type="GO" id="GO:0140359">
    <property type="term" value="F:ABC-type transporter activity"/>
    <property type="evidence" value="ECO:0007669"/>
    <property type="project" value="InterPro"/>
</dbReference>
<dbReference type="SMART" id="SM00382">
    <property type="entry name" value="AAA"/>
    <property type="match status" value="1"/>
</dbReference>
<dbReference type="NCBIfam" id="TIGR01194">
    <property type="entry name" value="cyc_pep_trnsptr"/>
    <property type="match status" value="1"/>
</dbReference>
<dbReference type="EMBL" id="ASSJ01000090">
    <property type="protein sequence ID" value="ERN39830.1"/>
    <property type="molecule type" value="Genomic_DNA"/>
</dbReference>
<dbReference type="GO" id="GO:0005886">
    <property type="term" value="C:plasma membrane"/>
    <property type="evidence" value="ECO:0007669"/>
    <property type="project" value="UniProtKB-SubCell"/>
</dbReference>
<dbReference type="InterPro" id="IPR003593">
    <property type="entry name" value="AAA+_ATPase"/>
</dbReference>
<keyword evidence="11" id="KW-1185">Reference proteome</keyword>
<dbReference type="GO" id="GO:0034040">
    <property type="term" value="F:ATPase-coupled lipid transmembrane transporter activity"/>
    <property type="evidence" value="ECO:0007669"/>
    <property type="project" value="TreeGrafter"/>
</dbReference>
<dbReference type="Proteomes" id="UP000016960">
    <property type="component" value="Unassembled WGS sequence"/>
</dbReference>
<dbReference type="GO" id="GO:0016887">
    <property type="term" value="F:ATP hydrolysis activity"/>
    <property type="evidence" value="ECO:0007669"/>
    <property type="project" value="InterPro"/>
</dbReference>
<organism evidence="10 11">
    <name type="scientific">Rubidibacter lacunae KORDI 51-2</name>
    <dbReference type="NCBI Taxonomy" id="582515"/>
    <lineage>
        <taxon>Bacteria</taxon>
        <taxon>Bacillati</taxon>
        <taxon>Cyanobacteriota</taxon>
        <taxon>Cyanophyceae</taxon>
        <taxon>Oscillatoriophycideae</taxon>
        <taxon>Chroococcales</taxon>
        <taxon>Aphanothecaceae</taxon>
        <taxon>Rubidibacter</taxon>
    </lineage>
</organism>
<dbReference type="PROSITE" id="PS50893">
    <property type="entry name" value="ABC_TRANSPORTER_2"/>
    <property type="match status" value="1"/>
</dbReference>
<dbReference type="RefSeq" id="WP_022609342.1">
    <property type="nucleotide sequence ID" value="NZ_ASSJ01000090.1"/>
</dbReference>
<protein>
    <submittedName>
        <fullName evidence="10">Cyclic peptide transporter</fullName>
    </submittedName>
</protein>
<feature type="transmembrane region" description="Helical" evidence="7">
    <location>
        <begin position="148"/>
        <end position="171"/>
    </location>
</feature>
<reference evidence="10 11" key="1">
    <citation type="submission" date="2013-05" db="EMBL/GenBank/DDBJ databases">
        <title>Draft genome sequence of Rubidibacter lacunae KORDI 51-2.</title>
        <authorList>
            <person name="Choi D.H."/>
            <person name="Noh J.H."/>
            <person name="Kwon K.-K."/>
            <person name="Lee J.-H."/>
            <person name="Ryu J.-Y."/>
        </authorList>
    </citation>
    <scope>NUCLEOTIDE SEQUENCE [LARGE SCALE GENOMIC DNA]</scope>
    <source>
        <strain evidence="10 11">KORDI 51-2</strain>
    </source>
</reference>
<keyword evidence="6 7" id="KW-0472">Membrane</keyword>
<dbReference type="InterPro" id="IPR036640">
    <property type="entry name" value="ABC1_TM_sf"/>
</dbReference>
<evidence type="ECO:0000256" key="5">
    <source>
        <dbReference type="ARBA" id="ARBA00022989"/>
    </source>
</evidence>
<dbReference type="Pfam" id="PF00005">
    <property type="entry name" value="ABC_tran"/>
    <property type="match status" value="1"/>
</dbReference>
<dbReference type="AlphaFoldDB" id="U5DJG5"/>
<dbReference type="InterPro" id="IPR017871">
    <property type="entry name" value="ABC_transporter-like_CS"/>
</dbReference>
<dbReference type="InterPro" id="IPR005898">
    <property type="entry name" value="Cyc_pep_transpt_SyrD/YojI"/>
</dbReference>
<gene>
    <name evidence="10" type="ORF">KR51_00037110</name>
</gene>
<proteinExistence type="predicted"/>
<dbReference type="InterPro" id="IPR027417">
    <property type="entry name" value="P-loop_NTPase"/>
</dbReference>
<dbReference type="InterPro" id="IPR011527">
    <property type="entry name" value="ABC1_TM_dom"/>
</dbReference>
<feature type="domain" description="ABC transmembrane type-1" evidence="9">
    <location>
        <begin position="14"/>
        <end position="291"/>
    </location>
</feature>
<evidence type="ECO:0000313" key="10">
    <source>
        <dbReference type="EMBL" id="ERN39830.1"/>
    </source>
</evidence>
<keyword evidence="2 7" id="KW-0812">Transmembrane</keyword>
<evidence type="ECO:0000259" key="8">
    <source>
        <dbReference type="PROSITE" id="PS50893"/>
    </source>
</evidence>
<dbReference type="InParanoid" id="U5DJG5"/>
<feature type="transmembrane region" description="Helical" evidence="7">
    <location>
        <begin position="122"/>
        <end position="142"/>
    </location>
</feature>
<dbReference type="STRING" id="582515.KR51_00037110"/>
<dbReference type="OrthoDB" id="846150at2"/>
<evidence type="ECO:0000256" key="1">
    <source>
        <dbReference type="ARBA" id="ARBA00004651"/>
    </source>
</evidence>
<evidence type="ECO:0000259" key="9">
    <source>
        <dbReference type="PROSITE" id="PS50929"/>
    </source>
</evidence>
<evidence type="ECO:0000256" key="7">
    <source>
        <dbReference type="SAM" id="Phobius"/>
    </source>
</evidence>
<dbReference type="PANTHER" id="PTHR24221">
    <property type="entry name" value="ATP-BINDING CASSETTE SUB-FAMILY B"/>
    <property type="match status" value="1"/>
</dbReference>
<dbReference type="PROSITE" id="PS50929">
    <property type="entry name" value="ABC_TM1F"/>
    <property type="match status" value="1"/>
</dbReference>